<dbReference type="AlphaFoldDB" id="A0A2P2K5D8"/>
<keyword evidence="2" id="KW-0378">Hydrolase</keyword>
<dbReference type="Gene3D" id="3.40.50.1820">
    <property type="entry name" value="alpha/beta hydrolase"/>
    <property type="match status" value="1"/>
</dbReference>
<dbReference type="InterPro" id="IPR051601">
    <property type="entry name" value="Serine_prot/Carboxylest_S33"/>
</dbReference>
<sequence>MHGIIAFLFGFYGFRWLVKHMVELGFSKSLSDWIASNLKKSKEQETWAFNLDGAIEMFNSYRKTSYWSVLEHPPKGMEIGMVIADKSDRWDYDTIERLERLASRKGDGSEGKLSLHVLPNSGHWVHVDNPKGLLGILAPNVASLSP</sequence>
<evidence type="ECO:0000313" key="3">
    <source>
        <dbReference type="EMBL" id="MBX00920.1"/>
    </source>
</evidence>
<accession>A0A2P2K5D8</accession>
<dbReference type="InterPro" id="IPR029058">
    <property type="entry name" value="AB_hydrolase_fold"/>
</dbReference>
<dbReference type="PANTHER" id="PTHR43248:SF3">
    <property type="entry name" value="AB HYDROLASE-1 DOMAIN-CONTAINING PROTEIN"/>
    <property type="match status" value="1"/>
</dbReference>
<reference evidence="3" key="1">
    <citation type="submission" date="2018-02" db="EMBL/GenBank/DDBJ databases">
        <title>Rhizophora mucronata_Transcriptome.</title>
        <authorList>
            <person name="Meera S.P."/>
            <person name="Sreeshan A."/>
            <person name="Augustine A."/>
        </authorList>
    </citation>
    <scope>NUCLEOTIDE SEQUENCE</scope>
    <source>
        <tissue evidence="3">Leaf</tissue>
    </source>
</reference>
<dbReference type="SUPFAM" id="SSF53474">
    <property type="entry name" value="alpha/beta-Hydrolases"/>
    <property type="match status" value="1"/>
</dbReference>
<evidence type="ECO:0000256" key="2">
    <source>
        <dbReference type="ARBA" id="ARBA00022801"/>
    </source>
</evidence>
<comment type="similarity">
    <text evidence="1">Belongs to the peptidase S33 family.</text>
</comment>
<evidence type="ECO:0000256" key="1">
    <source>
        <dbReference type="ARBA" id="ARBA00010088"/>
    </source>
</evidence>
<proteinExistence type="inferred from homology"/>
<dbReference type="EMBL" id="GGEC01020436">
    <property type="protein sequence ID" value="MBX00920.1"/>
    <property type="molecule type" value="Transcribed_RNA"/>
</dbReference>
<dbReference type="PANTHER" id="PTHR43248">
    <property type="entry name" value="2-SUCCINYL-6-HYDROXY-2,4-CYCLOHEXADIENE-1-CARBOXYLATE SYNTHASE"/>
    <property type="match status" value="1"/>
</dbReference>
<dbReference type="GO" id="GO:0016787">
    <property type="term" value="F:hydrolase activity"/>
    <property type="evidence" value="ECO:0007669"/>
    <property type="project" value="UniProtKB-KW"/>
</dbReference>
<organism evidence="3">
    <name type="scientific">Rhizophora mucronata</name>
    <name type="common">Asiatic mangrove</name>
    <dbReference type="NCBI Taxonomy" id="61149"/>
    <lineage>
        <taxon>Eukaryota</taxon>
        <taxon>Viridiplantae</taxon>
        <taxon>Streptophyta</taxon>
        <taxon>Embryophyta</taxon>
        <taxon>Tracheophyta</taxon>
        <taxon>Spermatophyta</taxon>
        <taxon>Magnoliopsida</taxon>
        <taxon>eudicotyledons</taxon>
        <taxon>Gunneridae</taxon>
        <taxon>Pentapetalae</taxon>
        <taxon>rosids</taxon>
        <taxon>fabids</taxon>
        <taxon>Malpighiales</taxon>
        <taxon>Rhizophoraceae</taxon>
        <taxon>Rhizophora</taxon>
    </lineage>
</organism>
<protein>
    <submittedName>
        <fullName evidence="3">Uncharacterized protein</fullName>
    </submittedName>
</protein>
<name>A0A2P2K5D8_RHIMU</name>